<dbReference type="InterPro" id="IPR050312">
    <property type="entry name" value="IolE/XylAMocC-like"/>
</dbReference>
<dbReference type="VEuPathDB" id="FungiDB:Z520_02674"/>
<dbReference type="Proteomes" id="UP000053411">
    <property type="component" value="Unassembled WGS sequence"/>
</dbReference>
<dbReference type="InterPro" id="IPR036237">
    <property type="entry name" value="Xyl_isomerase-like_sf"/>
</dbReference>
<dbReference type="OrthoDB" id="5360893at2759"/>
<sequence>MQQTLAIGTISMGWHPSHSLESKIYAAKQFGIAGIELFDQDLNKFAKSHVISRLEAADGIGRLCKDAQLTIISYTSFGSFEGQPTPLSSRLETAREWCEIARRLGTTIIQVPSNFDAEAIGDEGVIVAELQALADLGLRQSPSISFAYEAIAWGKHVADWEESLHMVQLVDRPNFGLCLDTYHVVARLWADPTTLCGRRPGGDTALRASLQRFRDACPTDKIFYIQISDAEQARPPIQPGHPAYREDEHVLHSWCLDGRIPPFDTEHGAYLPLEEILSAWLVESRYTGWVSMEVFHRSMNGENSTPDVWAKRARESWDKIQKLLQERSQGTLKIH</sequence>
<reference evidence="2 3" key="1">
    <citation type="submission" date="2015-01" db="EMBL/GenBank/DDBJ databases">
        <title>The Genome Sequence of Fonsecaea multimorphosa CBS 102226.</title>
        <authorList>
            <consortium name="The Broad Institute Genomics Platform"/>
            <person name="Cuomo C."/>
            <person name="de Hoog S."/>
            <person name="Gorbushina A."/>
            <person name="Stielow B."/>
            <person name="Teixiera M."/>
            <person name="Abouelleil A."/>
            <person name="Chapman S.B."/>
            <person name="Priest M."/>
            <person name="Young S.K."/>
            <person name="Wortman J."/>
            <person name="Nusbaum C."/>
            <person name="Birren B."/>
        </authorList>
    </citation>
    <scope>NUCLEOTIDE SEQUENCE [LARGE SCALE GENOMIC DNA]</scope>
    <source>
        <strain evidence="2 3">CBS 102226</strain>
    </source>
</reference>
<keyword evidence="3" id="KW-1185">Reference proteome</keyword>
<name>A0A0D2IVN5_9EURO</name>
<dbReference type="PANTHER" id="PTHR12110:SF38">
    <property type="entry name" value="DIOXYGENASE, PUTATIVE (AFU_ORTHOLOGUE AFUA_6G00240)-RELATED"/>
    <property type="match status" value="1"/>
</dbReference>
<gene>
    <name evidence="2" type="ORF">Z520_02674</name>
</gene>
<protein>
    <recommendedName>
        <fullName evidence="1">Xylose isomerase-like TIM barrel domain-containing protein</fullName>
    </recommendedName>
</protein>
<proteinExistence type="predicted"/>
<dbReference type="AlphaFoldDB" id="A0A0D2IVN5"/>
<evidence type="ECO:0000313" key="2">
    <source>
        <dbReference type="EMBL" id="KIY01122.1"/>
    </source>
</evidence>
<evidence type="ECO:0000313" key="3">
    <source>
        <dbReference type="Proteomes" id="UP000053411"/>
    </source>
</evidence>
<feature type="domain" description="Xylose isomerase-like TIM barrel" evidence="1">
    <location>
        <begin position="25"/>
        <end position="308"/>
    </location>
</feature>
<dbReference type="STRING" id="1442371.A0A0D2IVN5"/>
<dbReference type="RefSeq" id="XP_016635244.1">
    <property type="nucleotide sequence ID" value="XM_016773187.1"/>
</dbReference>
<organism evidence="2 3">
    <name type="scientific">Fonsecaea multimorphosa CBS 102226</name>
    <dbReference type="NCBI Taxonomy" id="1442371"/>
    <lineage>
        <taxon>Eukaryota</taxon>
        <taxon>Fungi</taxon>
        <taxon>Dikarya</taxon>
        <taxon>Ascomycota</taxon>
        <taxon>Pezizomycotina</taxon>
        <taxon>Eurotiomycetes</taxon>
        <taxon>Chaetothyriomycetidae</taxon>
        <taxon>Chaetothyriales</taxon>
        <taxon>Herpotrichiellaceae</taxon>
        <taxon>Fonsecaea</taxon>
    </lineage>
</organism>
<dbReference type="InterPro" id="IPR013022">
    <property type="entry name" value="Xyl_isomerase-like_TIM-brl"/>
</dbReference>
<dbReference type="PANTHER" id="PTHR12110">
    <property type="entry name" value="HYDROXYPYRUVATE ISOMERASE"/>
    <property type="match status" value="1"/>
</dbReference>
<dbReference type="Pfam" id="PF01261">
    <property type="entry name" value="AP_endonuc_2"/>
    <property type="match status" value="1"/>
</dbReference>
<dbReference type="GeneID" id="27708420"/>
<dbReference type="EMBL" id="KN848065">
    <property type="protein sequence ID" value="KIY01122.1"/>
    <property type="molecule type" value="Genomic_DNA"/>
</dbReference>
<dbReference type="Gene3D" id="3.20.20.150">
    <property type="entry name" value="Divalent-metal-dependent TIM barrel enzymes"/>
    <property type="match status" value="1"/>
</dbReference>
<dbReference type="SUPFAM" id="SSF51658">
    <property type="entry name" value="Xylose isomerase-like"/>
    <property type="match status" value="1"/>
</dbReference>
<evidence type="ECO:0000259" key="1">
    <source>
        <dbReference type="Pfam" id="PF01261"/>
    </source>
</evidence>
<accession>A0A0D2IVN5</accession>